<dbReference type="OrthoDB" id="9807456at2"/>
<comment type="cofactor">
    <cofactor evidence="10">
        <name>Mg(2+)</name>
        <dbReference type="ChEBI" id="CHEBI:18420"/>
    </cofactor>
    <text evidence="10">Binds 1 Mg(2+) ion per subunit.</text>
</comment>
<dbReference type="GO" id="GO:0035870">
    <property type="term" value="F:dITP diphosphatase activity"/>
    <property type="evidence" value="ECO:0007669"/>
    <property type="project" value="UniProtKB-UniRule"/>
</dbReference>
<keyword evidence="4 10" id="KW-0547">Nucleotide-binding</keyword>
<organism evidence="12 13">
    <name type="scientific">Glycocaulis alkaliphilus</name>
    <dbReference type="NCBI Taxonomy" id="1434191"/>
    <lineage>
        <taxon>Bacteria</taxon>
        <taxon>Pseudomonadati</taxon>
        <taxon>Pseudomonadota</taxon>
        <taxon>Alphaproteobacteria</taxon>
        <taxon>Maricaulales</taxon>
        <taxon>Maricaulaceae</taxon>
        <taxon>Glycocaulis</taxon>
    </lineage>
</organism>
<evidence type="ECO:0000256" key="4">
    <source>
        <dbReference type="ARBA" id="ARBA00022741"/>
    </source>
</evidence>
<keyword evidence="5 10" id="KW-0378">Hydrolase</keyword>
<dbReference type="InterPro" id="IPR002637">
    <property type="entry name" value="RdgB/HAM1"/>
</dbReference>
<comment type="catalytic activity">
    <reaction evidence="9 10">
        <text>XTP + H2O = XMP + diphosphate + H(+)</text>
        <dbReference type="Rhea" id="RHEA:28610"/>
        <dbReference type="ChEBI" id="CHEBI:15377"/>
        <dbReference type="ChEBI" id="CHEBI:15378"/>
        <dbReference type="ChEBI" id="CHEBI:33019"/>
        <dbReference type="ChEBI" id="CHEBI:57464"/>
        <dbReference type="ChEBI" id="CHEBI:61314"/>
        <dbReference type="EC" id="3.6.1.66"/>
    </reaction>
</comment>
<evidence type="ECO:0000313" key="12">
    <source>
        <dbReference type="EMBL" id="AZU02669.1"/>
    </source>
</evidence>
<dbReference type="AlphaFoldDB" id="A0A3T0E5T2"/>
<dbReference type="CDD" id="cd00515">
    <property type="entry name" value="HAM1"/>
    <property type="match status" value="1"/>
</dbReference>
<comment type="subunit">
    <text evidence="2 10">Homodimer.</text>
</comment>
<dbReference type="GO" id="GO:0036222">
    <property type="term" value="F:XTP diphosphatase activity"/>
    <property type="evidence" value="ECO:0007669"/>
    <property type="project" value="UniProtKB-UniRule"/>
</dbReference>
<feature type="binding site" evidence="10">
    <location>
        <position position="81"/>
    </location>
    <ligand>
        <name>Mg(2+)</name>
        <dbReference type="ChEBI" id="CHEBI:18420"/>
    </ligand>
</feature>
<keyword evidence="3 10" id="KW-0479">Metal-binding</keyword>
<evidence type="ECO:0000256" key="7">
    <source>
        <dbReference type="ARBA" id="ARBA00023080"/>
    </source>
</evidence>
<keyword evidence="6 10" id="KW-0460">Magnesium</keyword>
<evidence type="ECO:0000256" key="6">
    <source>
        <dbReference type="ARBA" id="ARBA00022842"/>
    </source>
</evidence>
<keyword evidence="7 10" id="KW-0546">Nucleotide metabolism</keyword>
<dbReference type="EC" id="3.6.1.66" evidence="10"/>
<comment type="function">
    <text evidence="10">Pyrophosphatase that catalyzes the hydrolysis of nucleoside triphosphates to their monophosphate derivatives, with a high preference for the non-canonical purine nucleotides XTP (xanthosine triphosphate), dITP (deoxyinosine triphosphate) and ITP. Seems to function as a house-cleaning enzyme that removes non-canonical purine nucleotides from the nucleotide pool, thus preventing their incorporation into DNA/RNA and avoiding chromosomal lesions.</text>
</comment>
<keyword evidence="13" id="KW-1185">Reference proteome</keyword>
<dbReference type="HAMAP" id="MF_01405">
    <property type="entry name" value="Non_canon_purine_NTPase"/>
    <property type="match status" value="1"/>
</dbReference>
<comment type="catalytic activity">
    <reaction evidence="8 10">
        <text>dITP + H2O = dIMP + diphosphate + H(+)</text>
        <dbReference type="Rhea" id="RHEA:28342"/>
        <dbReference type="ChEBI" id="CHEBI:15377"/>
        <dbReference type="ChEBI" id="CHEBI:15378"/>
        <dbReference type="ChEBI" id="CHEBI:33019"/>
        <dbReference type="ChEBI" id="CHEBI:61194"/>
        <dbReference type="ChEBI" id="CHEBI:61382"/>
        <dbReference type="EC" id="3.6.1.66"/>
    </reaction>
</comment>
<evidence type="ECO:0000256" key="11">
    <source>
        <dbReference type="RuleBase" id="RU003781"/>
    </source>
</evidence>
<gene>
    <name evidence="12" type="ORF">X907_0119</name>
</gene>
<protein>
    <recommendedName>
        <fullName evidence="10">dITP/XTP pyrophosphatase</fullName>
        <ecNumber evidence="10">3.6.1.66</ecNumber>
    </recommendedName>
    <alternativeName>
        <fullName evidence="10">Non-canonical purine NTP pyrophosphatase</fullName>
    </alternativeName>
    <alternativeName>
        <fullName evidence="10">Non-standard purine NTP pyrophosphatase</fullName>
    </alternativeName>
    <alternativeName>
        <fullName evidence="10">Nucleoside-triphosphate diphosphatase</fullName>
    </alternativeName>
    <alternativeName>
        <fullName evidence="10">Nucleoside-triphosphate pyrophosphatase</fullName>
        <shortName evidence="10">NTPase</shortName>
    </alternativeName>
</protein>
<dbReference type="Proteomes" id="UP000286954">
    <property type="component" value="Chromosome"/>
</dbReference>
<evidence type="ECO:0000256" key="5">
    <source>
        <dbReference type="ARBA" id="ARBA00022801"/>
    </source>
</evidence>
<name>A0A3T0E5T2_9PROT</name>
<evidence type="ECO:0000256" key="2">
    <source>
        <dbReference type="ARBA" id="ARBA00011738"/>
    </source>
</evidence>
<dbReference type="GO" id="GO:0005829">
    <property type="term" value="C:cytosol"/>
    <property type="evidence" value="ECO:0007669"/>
    <property type="project" value="TreeGrafter"/>
</dbReference>
<reference evidence="12 13" key="1">
    <citation type="submission" date="2016-12" db="EMBL/GenBank/DDBJ databases">
        <title>The genome of dimorphic prosthecate Glycocaulis alkaliphilus 6b-8t, isolated from crude oil dictates its adaptability in petroleum environments.</title>
        <authorList>
            <person name="Wu X.-L."/>
            <person name="Geng S."/>
        </authorList>
    </citation>
    <scope>NUCLEOTIDE SEQUENCE [LARGE SCALE GENOMIC DNA]</scope>
    <source>
        <strain evidence="12 13">6B-8</strain>
    </source>
</reference>
<dbReference type="PANTHER" id="PTHR11067:SF9">
    <property type="entry name" value="INOSINE TRIPHOSPHATE PYROPHOSPHATASE"/>
    <property type="match status" value="1"/>
</dbReference>
<dbReference type="KEGG" id="gak:X907_0119"/>
<accession>A0A3T0E5T2</accession>
<dbReference type="EMBL" id="CP018911">
    <property type="protein sequence ID" value="AZU02669.1"/>
    <property type="molecule type" value="Genomic_DNA"/>
</dbReference>
<dbReference type="GO" id="GO:0009146">
    <property type="term" value="P:purine nucleoside triphosphate catabolic process"/>
    <property type="evidence" value="ECO:0007669"/>
    <property type="project" value="UniProtKB-UniRule"/>
</dbReference>
<sequence length="207" mass="21892">MDVVTKNRLFRDAPLWVLASHNAGKIKEIADLVAPFSITVKGAGEMGLEEPEETEKTFSGNALLKARTAAKASGAVALADDSGLEVSALGGEPGVYSARWAGPEKDFRLAMETVEAKLAASGSTDRSARFVCVLALVHPDGAELVFEGEVKGDLVWPPRGDQGFGYDPVFVARGETRTFAEMGAAEKKALSHRAAAFRKLTDAVLGT</sequence>
<comment type="similarity">
    <text evidence="1 10 11">Belongs to the HAM1 NTPase family.</text>
</comment>
<dbReference type="InterPro" id="IPR029001">
    <property type="entry name" value="ITPase-like_fam"/>
</dbReference>
<dbReference type="GO" id="GO:0046872">
    <property type="term" value="F:metal ion binding"/>
    <property type="evidence" value="ECO:0007669"/>
    <property type="project" value="UniProtKB-KW"/>
</dbReference>
<proteinExistence type="inferred from homology"/>
<feature type="binding site" evidence="10">
    <location>
        <begin position="20"/>
        <end position="25"/>
    </location>
    <ligand>
        <name>substrate</name>
    </ligand>
</feature>
<dbReference type="RefSeq" id="WP_127565133.1">
    <property type="nucleotide sequence ID" value="NZ_BMFB01000004.1"/>
</dbReference>
<evidence type="ECO:0000256" key="3">
    <source>
        <dbReference type="ARBA" id="ARBA00022723"/>
    </source>
</evidence>
<dbReference type="Gene3D" id="3.90.950.10">
    <property type="match status" value="1"/>
</dbReference>
<dbReference type="Pfam" id="PF01725">
    <property type="entry name" value="Ham1p_like"/>
    <property type="match status" value="1"/>
</dbReference>
<comment type="catalytic activity">
    <reaction evidence="10">
        <text>ITP + H2O = IMP + diphosphate + H(+)</text>
        <dbReference type="Rhea" id="RHEA:29399"/>
        <dbReference type="ChEBI" id="CHEBI:15377"/>
        <dbReference type="ChEBI" id="CHEBI:15378"/>
        <dbReference type="ChEBI" id="CHEBI:33019"/>
        <dbReference type="ChEBI" id="CHEBI:58053"/>
        <dbReference type="ChEBI" id="CHEBI:61402"/>
        <dbReference type="EC" id="3.6.1.66"/>
    </reaction>
</comment>
<dbReference type="SUPFAM" id="SSF52972">
    <property type="entry name" value="ITPase-like"/>
    <property type="match status" value="1"/>
</dbReference>
<evidence type="ECO:0000256" key="10">
    <source>
        <dbReference type="HAMAP-Rule" id="MF_01405"/>
    </source>
</evidence>
<feature type="active site" description="Proton acceptor" evidence="10">
    <location>
        <position position="81"/>
    </location>
</feature>
<dbReference type="FunFam" id="3.90.950.10:FF:000001">
    <property type="entry name" value="dITP/XTP pyrophosphatase"/>
    <property type="match status" value="1"/>
</dbReference>
<feature type="binding site" evidence="10">
    <location>
        <position position="82"/>
    </location>
    <ligand>
        <name>substrate</name>
    </ligand>
</feature>
<feature type="binding site" evidence="10">
    <location>
        <begin position="192"/>
        <end position="193"/>
    </location>
    <ligand>
        <name>substrate</name>
    </ligand>
</feature>
<dbReference type="PANTHER" id="PTHR11067">
    <property type="entry name" value="INOSINE TRIPHOSPHATE PYROPHOSPHATASE/HAM1 PROTEIN"/>
    <property type="match status" value="1"/>
</dbReference>
<feature type="binding site" evidence="10">
    <location>
        <position position="187"/>
    </location>
    <ligand>
        <name>substrate</name>
    </ligand>
</feature>
<dbReference type="GO" id="GO:0017111">
    <property type="term" value="F:ribonucleoside triphosphate phosphatase activity"/>
    <property type="evidence" value="ECO:0007669"/>
    <property type="project" value="InterPro"/>
</dbReference>
<evidence type="ECO:0000313" key="13">
    <source>
        <dbReference type="Proteomes" id="UP000286954"/>
    </source>
</evidence>
<dbReference type="NCBIfam" id="TIGR00042">
    <property type="entry name" value="RdgB/HAM1 family non-canonical purine NTP pyrophosphatase"/>
    <property type="match status" value="1"/>
</dbReference>
<dbReference type="InterPro" id="IPR020922">
    <property type="entry name" value="dITP/XTP_pyrophosphatase"/>
</dbReference>
<dbReference type="GO" id="GO:0036220">
    <property type="term" value="F:ITP diphosphatase activity"/>
    <property type="evidence" value="ECO:0007669"/>
    <property type="project" value="UniProtKB-UniRule"/>
</dbReference>
<evidence type="ECO:0000256" key="9">
    <source>
        <dbReference type="ARBA" id="ARBA00052017"/>
    </source>
</evidence>
<evidence type="ECO:0000256" key="8">
    <source>
        <dbReference type="ARBA" id="ARBA00051875"/>
    </source>
</evidence>
<dbReference type="GO" id="GO:0000166">
    <property type="term" value="F:nucleotide binding"/>
    <property type="evidence" value="ECO:0007669"/>
    <property type="project" value="UniProtKB-KW"/>
</dbReference>
<evidence type="ECO:0000256" key="1">
    <source>
        <dbReference type="ARBA" id="ARBA00008023"/>
    </source>
</evidence>
<feature type="binding site" evidence="10">
    <location>
        <begin position="164"/>
        <end position="167"/>
    </location>
    <ligand>
        <name>substrate</name>
    </ligand>
</feature>
<feature type="binding site" evidence="10">
    <location>
        <position position="52"/>
    </location>
    <ligand>
        <name>Mg(2+)</name>
        <dbReference type="ChEBI" id="CHEBI:18420"/>
    </ligand>
</feature>
<dbReference type="GO" id="GO:0009117">
    <property type="term" value="P:nucleotide metabolic process"/>
    <property type="evidence" value="ECO:0007669"/>
    <property type="project" value="UniProtKB-KW"/>
</dbReference>